<dbReference type="GO" id="GO:0004888">
    <property type="term" value="F:transmembrane signaling receptor activity"/>
    <property type="evidence" value="ECO:0007669"/>
    <property type="project" value="InterPro"/>
</dbReference>
<evidence type="ECO:0000259" key="8">
    <source>
        <dbReference type="PROSITE" id="PS50885"/>
    </source>
</evidence>
<dbReference type="PANTHER" id="PTHR43531:SF14">
    <property type="entry name" value="METHYL-ACCEPTING CHEMOTAXIS PROTEIN I-RELATED"/>
    <property type="match status" value="1"/>
</dbReference>
<keyword evidence="10" id="KW-1185">Reference proteome</keyword>
<evidence type="ECO:0000256" key="6">
    <source>
        <dbReference type="SAM" id="Phobius"/>
    </source>
</evidence>
<dbReference type="InterPro" id="IPR004089">
    <property type="entry name" value="MCPsignal_dom"/>
</dbReference>
<dbReference type="CDD" id="cd19411">
    <property type="entry name" value="MCP2201-like_sensor"/>
    <property type="match status" value="1"/>
</dbReference>
<keyword evidence="6" id="KW-0472">Membrane</keyword>
<dbReference type="InterPro" id="IPR047347">
    <property type="entry name" value="YvaQ-like_sensor"/>
</dbReference>
<comment type="subcellular location">
    <subcellularLocation>
        <location evidence="1">Membrane</location>
    </subcellularLocation>
</comment>
<dbReference type="PRINTS" id="PR00260">
    <property type="entry name" value="CHEMTRNSDUCR"/>
</dbReference>
<evidence type="ECO:0000256" key="1">
    <source>
        <dbReference type="ARBA" id="ARBA00004370"/>
    </source>
</evidence>
<dbReference type="InterPro" id="IPR004090">
    <property type="entry name" value="Chemotax_Me-accpt_rcpt"/>
</dbReference>
<feature type="domain" description="Methyl-accepting transducer" evidence="7">
    <location>
        <begin position="273"/>
        <end position="502"/>
    </location>
</feature>
<dbReference type="FunFam" id="1.10.287.950:FF:000001">
    <property type="entry name" value="Methyl-accepting chemotaxis sensory transducer"/>
    <property type="match status" value="1"/>
</dbReference>
<keyword evidence="6" id="KW-1133">Transmembrane helix</keyword>
<dbReference type="CDD" id="cd06225">
    <property type="entry name" value="HAMP"/>
    <property type="match status" value="1"/>
</dbReference>
<dbReference type="SMART" id="SM00283">
    <property type="entry name" value="MA"/>
    <property type="match status" value="1"/>
</dbReference>
<evidence type="ECO:0000256" key="2">
    <source>
        <dbReference type="ARBA" id="ARBA00022481"/>
    </source>
</evidence>
<dbReference type="PANTHER" id="PTHR43531">
    <property type="entry name" value="PROTEIN ICFG"/>
    <property type="match status" value="1"/>
</dbReference>
<evidence type="ECO:0000259" key="7">
    <source>
        <dbReference type="PROSITE" id="PS50111"/>
    </source>
</evidence>
<keyword evidence="2" id="KW-0488">Methylation</keyword>
<evidence type="ECO:0000256" key="5">
    <source>
        <dbReference type="SAM" id="MobiDB-lite"/>
    </source>
</evidence>
<reference evidence="9 10" key="1">
    <citation type="submission" date="2019-11" db="EMBL/GenBank/DDBJ databases">
        <title>Type strains purchased from KCTC, JCM and DSMZ.</title>
        <authorList>
            <person name="Lu H."/>
        </authorList>
    </citation>
    <scope>NUCLEOTIDE SEQUENCE [LARGE SCALE GENOMIC DNA]</scope>
    <source>
        <strain evidence="9 10">KCTC 22382</strain>
    </source>
</reference>
<dbReference type="Gene3D" id="6.10.340.10">
    <property type="match status" value="1"/>
</dbReference>
<dbReference type="Pfam" id="PF00672">
    <property type="entry name" value="HAMP"/>
    <property type="match status" value="1"/>
</dbReference>
<dbReference type="InterPro" id="IPR024478">
    <property type="entry name" value="HlyB_4HB_MCP"/>
</dbReference>
<dbReference type="EMBL" id="WNKY01000001">
    <property type="protein sequence ID" value="MTV36236.1"/>
    <property type="molecule type" value="Genomic_DNA"/>
</dbReference>
<dbReference type="PROSITE" id="PS50111">
    <property type="entry name" value="CHEMOTAXIS_TRANSDUC_2"/>
    <property type="match status" value="1"/>
</dbReference>
<accession>A0A6L6PB03</accession>
<comment type="similarity">
    <text evidence="3">Belongs to the methyl-accepting chemotaxis (MCP) protein family.</text>
</comment>
<dbReference type="CDD" id="cd11386">
    <property type="entry name" value="MCP_signal"/>
    <property type="match status" value="1"/>
</dbReference>
<dbReference type="Proteomes" id="UP000475582">
    <property type="component" value="Unassembled WGS sequence"/>
</dbReference>
<dbReference type="Gene3D" id="1.10.287.950">
    <property type="entry name" value="Methyl-accepting chemotaxis protein"/>
    <property type="match status" value="1"/>
</dbReference>
<dbReference type="PROSITE" id="PS50885">
    <property type="entry name" value="HAMP"/>
    <property type="match status" value="1"/>
</dbReference>
<dbReference type="OrthoDB" id="5441488at2"/>
<feature type="region of interest" description="Disordered" evidence="5">
    <location>
        <begin position="532"/>
        <end position="563"/>
    </location>
</feature>
<evidence type="ECO:0000313" key="9">
    <source>
        <dbReference type="EMBL" id="MTV36236.1"/>
    </source>
</evidence>
<dbReference type="GO" id="GO:0005886">
    <property type="term" value="C:plasma membrane"/>
    <property type="evidence" value="ECO:0007669"/>
    <property type="project" value="TreeGrafter"/>
</dbReference>
<keyword evidence="6" id="KW-0812">Transmembrane</keyword>
<evidence type="ECO:0000256" key="3">
    <source>
        <dbReference type="ARBA" id="ARBA00029447"/>
    </source>
</evidence>
<proteinExistence type="inferred from homology"/>
<evidence type="ECO:0000256" key="4">
    <source>
        <dbReference type="PROSITE-ProRule" id="PRU00284"/>
    </source>
</evidence>
<dbReference type="SUPFAM" id="SSF58104">
    <property type="entry name" value="Methyl-accepting chemotaxis protein (MCP) signaling domain"/>
    <property type="match status" value="1"/>
</dbReference>
<keyword evidence="4" id="KW-0807">Transducer</keyword>
<dbReference type="GO" id="GO:0007165">
    <property type="term" value="P:signal transduction"/>
    <property type="evidence" value="ECO:0007669"/>
    <property type="project" value="UniProtKB-KW"/>
</dbReference>
<dbReference type="Pfam" id="PF12729">
    <property type="entry name" value="4HB_MCP_1"/>
    <property type="match status" value="1"/>
</dbReference>
<dbReference type="InterPro" id="IPR051310">
    <property type="entry name" value="MCP_chemotaxis"/>
</dbReference>
<dbReference type="SMART" id="SM00304">
    <property type="entry name" value="HAMP"/>
    <property type="match status" value="1"/>
</dbReference>
<organism evidence="9 10">
    <name type="scientific">Duganella radicis</name>
    <dbReference type="NCBI Taxonomy" id="551988"/>
    <lineage>
        <taxon>Bacteria</taxon>
        <taxon>Pseudomonadati</taxon>
        <taxon>Pseudomonadota</taxon>
        <taxon>Betaproteobacteria</taxon>
        <taxon>Burkholderiales</taxon>
        <taxon>Oxalobacteraceae</taxon>
        <taxon>Telluria group</taxon>
        <taxon>Duganella</taxon>
    </lineage>
</organism>
<dbReference type="AlphaFoldDB" id="A0A6L6PB03"/>
<dbReference type="GO" id="GO:0006935">
    <property type="term" value="P:chemotaxis"/>
    <property type="evidence" value="ECO:0007669"/>
    <property type="project" value="InterPro"/>
</dbReference>
<comment type="caution">
    <text evidence="9">The sequence shown here is derived from an EMBL/GenBank/DDBJ whole genome shotgun (WGS) entry which is preliminary data.</text>
</comment>
<dbReference type="Pfam" id="PF00015">
    <property type="entry name" value="MCPsignal"/>
    <property type="match status" value="1"/>
</dbReference>
<name>A0A6L6PB03_9BURK</name>
<dbReference type="RefSeq" id="WP_155461582.1">
    <property type="nucleotide sequence ID" value="NZ_WNKY01000001.1"/>
</dbReference>
<feature type="transmembrane region" description="Helical" evidence="6">
    <location>
        <begin position="195"/>
        <end position="214"/>
    </location>
</feature>
<sequence>MHFANLKIGTRLATAFGVLLVLLMVVAAVGVNRMSAIRHSMVEITQGNDVEAELAQDMRLNVEDRMLALRNIILLEDPAQMREYVERMRAQSQRYEATERKLRDTFTAHGMEDDERVLMAEIQSQATVAAPLIARIEALCLENKNAEATALLIGELRVVHDKWQTALAALVATEHRQNQEETAAADAGYTQARNLMIGIGVVAVLAGGAVSVLITRSIVVPIGRAVAIAQTVASGDLSSEIVVDSSDETGTLLAVLKEMNQCLQSIVGQVRSGTDAISTASQEIAAGNLDLSGRTEQQAGALEQTASSMEELTSTVKQNDDNARQADSLAAMASQVASKGGAAIANVVRTMEEINASSKKIADIIGVIDGIAFQTNILALNAAVEAARAGEQGRGFAVVANEVRSLAHRSAAAAREIKALIDDSVSKVDSGTQLVDHAGSTMKEVVDSVSRVSALISDIAAASREQSSGIEQVNQAIVEMDGVTQQNASLVEQSAAAAESLQNQAASLANVVGRFVLAGDAGRIARPASGITAISGTPATPRGPFSTAPRSAGATWRLRHRAT</sequence>
<protein>
    <submittedName>
        <fullName evidence="9">HAMP domain-containing protein</fullName>
    </submittedName>
</protein>
<gene>
    <name evidence="9" type="ORF">GM676_01405</name>
</gene>
<dbReference type="InterPro" id="IPR003660">
    <property type="entry name" value="HAMP_dom"/>
</dbReference>
<feature type="domain" description="HAMP" evidence="8">
    <location>
        <begin position="216"/>
        <end position="268"/>
    </location>
</feature>
<evidence type="ECO:0000313" key="10">
    <source>
        <dbReference type="Proteomes" id="UP000475582"/>
    </source>
</evidence>